<dbReference type="GO" id="GO:0015074">
    <property type="term" value="P:DNA integration"/>
    <property type="evidence" value="ECO:0007669"/>
    <property type="project" value="InterPro"/>
</dbReference>
<keyword evidence="6" id="KW-1185">Reference proteome</keyword>
<dbReference type="GO" id="GO:0003677">
    <property type="term" value="F:DNA binding"/>
    <property type="evidence" value="ECO:0007669"/>
    <property type="project" value="UniProtKB-KW"/>
</dbReference>
<dbReference type="Pfam" id="PF13495">
    <property type="entry name" value="Phage_int_SAM_4"/>
    <property type="match status" value="1"/>
</dbReference>
<dbReference type="InterPro" id="IPR013762">
    <property type="entry name" value="Integrase-like_cat_sf"/>
</dbReference>
<dbReference type="GO" id="GO:0006310">
    <property type="term" value="P:DNA recombination"/>
    <property type="evidence" value="ECO:0007669"/>
    <property type="project" value="UniProtKB-KW"/>
</dbReference>
<feature type="region of interest" description="Disordered" evidence="3">
    <location>
        <begin position="1"/>
        <end position="20"/>
    </location>
</feature>
<dbReference type="InterPro" id="IPR010998">
    <property type="entry name" value="Integrase_recombinase_N"/>
</dbReference>
<dbReference type="Gene3D" id="1.10.150.130">
    <property type="match status" value="1"/>
</dbReference>
<protein>
    <recommendedName>
        <fullName evidence="4">Integrase SAM-like N-terminal domain-containing protein</fullName>
    </recommendedName>
</protein>
<dbReference type="InterPro" id="IPR004107">
    <property type="entry name" value="Integrase_SAM-like_N"/>
</dbReference>
<feature type="compositionally biased region" description="Basic and acidic residues" evidence="3">
    <location>
        <begin position="1"/>
        <end position="14"/>
    </location>
</feature>
<evidence type="ECO:0000259" key="4">
    <source>
        <dbReference type="Pfam" id="PF13495"/>
    </source>
</evidence>
<dbReference type="EMBL" id="VIKR01000002">
    <property type="protein sequence ID" value="TQV74684.1"/>
    <property type="molecule type" value="Genomic_DNA"/>
</dbReference>
<dbReference type="Gene3D" id="1.10.443.10">
    <property type="entry name" value="Intergrase catalytic core"/>
    <property type="match status" value="1"/>
</dbReference>
<evidence type="ECO:0000256" key="1">
    <source>
        <dbReference type="ARBA" id="ARBA00023125"/>
    </source>
</evidence>
<keyword evidence="2" id="KW-0233">DNA recombination</keyword>
<dbReference type="AlphaFoldDB" id="A0A545TBU7"/>
<organism evidence="5 6">
    <name type="scientific">Aliikangiella marina</name>
    <dbReference type="NCBI Taxonomy" id="1712262"/>
    <lineage>
        <taxon>Bacteria</taxon>
        <taxon>Pseudomonadati</taxon>
        <taxon>Pseudomonadota</taxon>
        <taxon>Gammaproteobacteria</taxon>
        <taxon>Oceanospirillales</taxon>
        <taxon>Pleioneaceae</taxon>
        <taxon>Aliikangiella</taxon>
    </lineage>
</organism>
<gene>
    <name evidence="5" type="ORF">FLL45_06910</name>
</gene>
<feature type="domain" description="Integrase SAM-like N-terminal" evidence="4">
    <location>
        <begin position="65"/>
        <end position="147"/>
    </location>
</feature>
<keyword evidence="1" id="KW-0238">DNA-binding</keyword>
<accession>A0A545TBU7</accession>
<name>A0A545TBU7_9GAMM</name>
<reference evidence="5 6" key="1">
    <citation type="submission" date="2019-06" db="EMBL/GenBank/DDBJ databases">
        <title>Draft genome of Aliikangiella marina GYP-15.</title>
        <authorList>
            <person name="Wang G."/>
        </authorList>
    </citation>
    <scope>NUCLEOTIDE SEQUENCE [LARGE SCALE GENOMIC DNA]</scope>
    <source>
        <strain evidence="5 6">GYP-15</strain>
    </source>
</reference>
<evidence type="ECO:0000313" key="5">
    <source>
        <dbReference type="EMBL" id="TQV74684.1"/>
    </source>
</evidence>
<dbReference type="Proteomes" id="UP000317839">
    <property type="component" value="Unassembled WGS sequence"/>
</dbReference>
<evidence type="ECO:0000256" key="2">
    <source>
        <dbReference type="ARBA" id="ARBA00023172"/>
    </source>
</evidence>
<dbReference type="SUPFAM" id="SSF56349">
    <property type="entry name" value="DNA breaking-rejoining enzymes"/>
    <property type="match status" value="1"/>
</dbReference>
<dbReference type="InterPro" id="IPR011010">
    <property type="entry name" value="DNA_brk_join_enz"/>
</dbReference>
<proteinExistence type="predicted"/>
<comment type="caution">
    <text evidence="5">The sequence shown here is derived from an EMBL/GenBank/DDBJ whole genome shotgun (WGS) entry which is preliminary data.</text>
</comment>
<dbReference type="OrthoDB" id="9801717at2"/>
<dbReference type="RefSeq" id="WP_142941298.1">
    <property type="nucleotide sequence ID" value="NZ_VIKR01000002.1"/>
</dbReference>
<evidence type="ECO:0000256" key="3">
    <source>
        <dbReference type="SAM" id="MobiDB-lite"/>
    </source>
</evidence>
<sequence length="367" mass="42802">MVAEKRECKPRSPESFRVSPAPPVIASEKLASEKLTPQKLAPEQLTLIANTDPVSSEALELSSWLEQLQLVALRNQLSHEITKSYTAWVLRFVHFYKSKNRPSYNQTDLENYLSYLARELNHDYNAQQSACDALSFFYQHILKTKLGDLHFLRLKQRRGFFSKFEKQDCLGVINYLEGSSKLIASIAVACNLKLREVVNLRLADVNFKQSQLVVRYNNGNVKFSANLPLQLILELRIQVMRVKRIIQLEKETRYGACHQELNWLAKQLQPEWQYLFPHTFANKQKHTISRLNKMPLNLVKSDVRLAIKRYNRYSSFQSVEKNRANFNHDRQILINQDERWNNKKVPINRINHIKQTAFNFSDNLGAA</sequence>
<evidence type="ECO:0000313" key="6">
    <source>
        <dbReference type="Proteomes" id="UP000317839"/>
    </source>
</evidence>